<feature type="domain" description="Protein kinase" evidence="8">
    <location>
        <begin position="122"/>
        <end position="413"/>
    </location>
</feature>
<accession>A0A2N9JBE2</accession>
<dbReference type="GO" id="GO:0004672">
    <property type="term" value="F:protein kinase activity"/>
    <property type="evidence" value="ECO:0007669"/>
    <property type="project" value="InterPro"/>
</dbReference>
<protein>
    <recommendedName>
        <fullName evidence="11">RING-type domain-containing protein</fullName>
    </recommendedName>
</protein>
<dbReference type="InterPro" id="IPR015943">
    <property type="entry name" value="WD40/YVTN_repeat-like_dom_sf"/>
</dbReference>
<dbReference type="SMART" id="SM00184">
    <property type="entry name" value="RING"/>
    <property type="match status" value="1"/>
</dbReference>
<dbReference type="EMBL" id="OIVN01006478">
    <property type="protein sequence ID" value="SPD33890.1"/>
    <property type="molecule type" value="Genomic_DNA"/>
</dbReference>
<dbReference type="PROSITE" id="PS50082">
    <property type="entry name" value="WD_REPEATS_2"/>
    <property type="match status" value="2"/>
</dbReference>
<dbReference type="PANTHER" id="PTHR44489:SF11">
    <property type="entry name" value="WD REPEAT DOMAIN 86"/>
    <property type="match status" value="1"/>
</dbReference>
<dbReference type="SMART" id="SM00220">
    <property type="entry name" value="S_TKc"/>
    <property type="match status" value="1"/>
</dbReference>
<dbReference type="SUPFAM" id="SSF56112">
    <property type="entry name" value="Protein kinase-like (PK-like)"/>
    <property type="match status" value="1"/>
</dbReference>
<dbReference type="GO" id="GO:0008270">
    <property type="term" value="F:zinc ion binding"/>
    <property type="evidence" value="ECO:0007669"/>
    <property type="project" value="UniProtKB-KW"/>
</dbReference>
<organism evidence="10">
    <name type="scientific">Fagus sylvatica</name>
    <name type="common">Beechnut</name>
    <dbReference type="NCBI Taxonomy" id="28930"/>
    <lineage>
        <taxon>Eukaryota</taxon>
        <taxon>Viridiplantae</taxon>
        <taxon>Streptophyta</taxon>
        <taxon>Embryophyta</taxon>
        <taxon>Tracheophyta</taxon>
        <taxon>Spermatophyta</taxon>
        <taxon>Magnoliopsida</taxon>
        <taxon>eudicotyledons</taxon>
        <taxon>Gunneridae</taxon>
        <taxon>Pentapetalae</taxon>
        <taxon>rosids</taxon>
        <taxon>fabids</taxon>
        <taxon>Fagales</taxon>
        <taxon>Fagaceae</taxon>
        <taxon>Fagus</taxon>
    </lineage>
</organism>
<dbReference type="Pfam" id="PF13445">
    <property type="entry name" value="zf-RING_UBOX"/>
    <property type="match status" value="1"/>
</dbReference>
<gene>
    <name evidence="10" type="ORF">FSB_LOCUS61772</name>
</gene>
<dbReference type="Gene3D" id="1.10.510.10">
    <property type="entry name" value="Transferase(Phosphotransferase) domain 1"/>
    <property type="match status" value="1"/>
</dbReference>
<dbReference type="Gene3D" id="3.30.40.10">
    <property type="entry name" value="Zinc/RING finger domain, C3HC4 (zinc finger)"/>
    <property type="match status" value="1"/>
</dbReference>
<dbReference type="InterPro" id="IPR027370">
    <property type="entry name" value="Znf-RING_euk"/>
</dbReference>
<keyword evidence="5" id="KW-0862">Zinc</keyword>
<evidence type="ECO:0008006" key="11">
    <source>
        <dbReference type="Google" id="ProtNLM"/>
    </source>
</evidence>
<evidence type="ECO:0000256" key="7">
    <source>
        <dbReference type="PROSITE-ProRule" id="PRU00221"/>
    </source>
</evidence>
<dbReference type="AlphaFoldDB" id="A0A2N9JBE2"/>
<keyword evidence="2" id="KW-0479">Metal-binding</keyword>
<evidence type="ECO:0000313" key="10">
    <source>
        <dbReference type="EMBL" id="SPD33890.1"/>
    </source>
</evidence>
<feature type="repeat" description="WD" evidence="7">
    <location>
        <begin position="616"/>
        <end position="655"/>
    </location>
</feature>
<evidence type="ECO:0000259" key="9">
    <source>
        <dbReference type="PROSITE" id="PS50089"/>
    </source>
</evidence>
<evidence type="ECO:0000256" key="1">
    <source>
        <dbReference type="ARBA" id="ARBA00022574"/>
    </source>
</evidence>
<dbReference type="InterPro" id="IPR020472">
    <property type="entry name" value="WD40_PAC1"/>
</dbReference>
<evidence type="ECO:0000256" key="3">
    <source>
        <dbReference type="ARBA" id="ARBA00022737"/>
    </source>
</evidence>
<feature type="repeat" description="WD" evidence="7">
    <location>
        <begin position="486"/>
        <end position="525"/>
    </location>
</feature>
<dbReference type="PANTHER" id="PTHR44489">
    <property type="match status" value="1"/>
</dbReference>
<proteinExistence type="predicted"/>
<evidence type="ECO:0000256" key="6">
    <source>
        <dbReference type="PROSITE-ProRule" id="PRU00175"/>
    </source>
</evidence>
<dbReference type="PROSITE" id="PS50294">
    <property type="entry name" value="WD_REPEATS_REGION"/>
    <property type="match status" value="1"/>
</dbReference>
<dbReference type="GO" id="GO:0005524">
    <property type="term" value="F:ATP binding"/>
    <property type="evidence" value="ECO:0007669"/>
    <property type="project" value="InterPro"/>
</dbReference>
<keyword evidence="1 7" id="KW-0853">WD repeat</keyword>
<dbReference type="SUPFAM" id="SSF50978">
    <property type="entry name" value="WD40 repeat-like"/>
    <property type="match status" value="1"/>
</dbReference>
<dbReference type="InterPro" id="IPR001680">
    <property type="entry name" value="WD40_rpt"/>
</dbReference>
<keyword evidence="3" id="KW-0677">Repeat</keyword>
<dbReference type="PROSITE" id="PS50011">
    <property type="entry name" value="PROTEIN_KINASE_DOM"/>
    <property type="match status" value="1"/>
</dbReference>
<dbReference type="InterPro" id="IPR013083">
    <property type="entry name" value="Znf_RING/FYVE/PHD"/>
</dbReference>
<dbReference type="SUPFAM" id="SSF57850">
    <property type="entry name" value="RING/U-box"/>
    <property type="match status" value="1"/>
</dbReference>
<dbReference type="PROSITE" id="PS50089">
    <property type="entry name" value="ZF_RING_2"/>
    <property type="match status" value="1"/>
</dbReference>
<dbReference type="InterPro" id="IPR044715">
    <property type="entry name" value="WDR86-like"/>
</dbReference>
<keyword evidence="4 6" id="KW-0863">Zinc-finger</keyword>
<reference evidence="10" key="1">
    <citation type="submission" date="2018-02" db="EMBL/GenBank/DDBJ databases">
        <authorList>
            <person name="Cohen D.B."/>
            <person name="Kent A.D."/>
        </authorList>
    </citation>
    <scope>NUCLEOTIDE SEQUENCE</scope>
</reference>
<dbReference type="InterPro" id="IPR011009">
    <property type="entry name" value="Kinase-like_dom_sf"/>
</dbReference>
<dbReference type="InterPro" id="IPR036322">
    <property type="entry name" value="WD40_repeat_dom_sf"/>
</dbReference>
<dbReference type="Pfam" id="PF00400">
    <property type="entry name" value="WD40"/>
    <property type="match status" value="3"/>
</dbReference>
<dbReference type="SMART" id="SM00320">
    <property type="entry name" value="WD40"/>
    <property type="match status" value="6"/>
</dbReference>
<name>A0A2N9JBE2_FAGSY</name>
<dbReference type="InterPro" id="IPR000719">
    <property type="entry name" value="Prot_kinase_dom"/>
</dbReference>
<dbReference type="InterPro" id="IPR001841">
    <property type="entry name" value="Znf_RING"/>
</dbReference>
<feature type="domain" description="RING-type" evidence="9">
    <location>
        <begin position="6"/>
        <end position="51"/>
    </location>
</feature>
<evidence type="ECO:0000256" key="5">
    <source>
        <dbReference type="ARBA" id="ARBA00022833"/>
    </source>
</evidence>
<evidence type="ECO:0000259" key="8">
    <source>
        <dbReference type="PROSITE" id="PS50011"/>
    </source>
</evidence>
<dbReference type="Gene3D" id="2.130.10.10">
    <property type="entry name" value="YVTN repeat-like/Quinoprotein amine dehydrogenase"/>
    <property type="match status" value="2"/>
</dbReference>
<evidence type="ECO:0000256" key="2">
    <source>
        <dbReference type="ARBA" id="ARBA00022723"/>
    </source>
</evidence>
<sequence>MELPECPVCLQNYEGDGVIPRVLSCGHTACEVCLANLPQRHPQTIRCPACTQLVNYPAQGPTALPKNIDLLRLCCSTSTPQIPPKPHNTSPNYDNCHSHFLPQFWSHEFYSLWKHRVLPHDAVLIEEEGLGLFDNKRVSLVRVVSLPAVNESSVFRYGYVVRVMKCLSEMREEERDELGLILRGQRSGFVFKVFGLWGDLEGGFLSLVCERHNGSLFDKFGDLRDEEGLCKDGISAFAMIGAGICEAVIALHLEGLVIGCLDLSCFGFDGFGRVCVDLSEVLVAGRNVRKSVVEAVSGSLRIDENEMGVILSGLLKSEAFLSPEMLLELLQKEGVAVECGGSSRSVQCSSDVWSLACVLMRLLIGKTFTEETLEMCEEKEYESLSQILCKCLNFDLGSRPCATDVWRCIRELLIKPQFDIAGGFEGAIKEDNTYRCLIFGKLCQLPNERAEIQKEDGGADFDQVDETVDKHFVEGLSEGVIKCKDLQGHLDCITGLAVGGGFLFSSSFDKTVQVWLLQDFSHVHTFRGHEHKVMALVYVDEEQLCISGDSGGGIFVWAIRLPLGQDPLKKWYEQKDWRYSGIHALTISGNGYLYTGSGDKSIKAWSVQDGTLSCTMNGHKSVVSTLAVCDGVLYSGSWDGTIRLWSLHDHSPLAVLGEDMPGNVISVLSLAADRHMLIAALENGCIKVWRNDVLMTSMQLHKGAIFTTGMESKWIFTGGWDKILKVQELSGDEFQIDVTPTGSIPCGSVITALLCWQGKLMVGNADRSIKVDAMTFARK</sequence>
<evidence type="ECO:0000256" key="4">
    <source>
        <dbReference type="ARBA" id="ARBA00022771"/>
    </source>
</evidence>
<dbReference type="PRINTS" id="PR00320">
    <property type="entry name" value="GPROTEINBRPT"/>
</dbReference>